<feature type="transmembrane region" description="Helical" evidence="1">
    <location>
        <begin position="72"/>
        <end position="100"/>
    </location>
</feature>
<dbReference type="Pfam" id="PF10823">
    <property type="entry name" value="DUF2568"/>
    <property type="match status" value="1"/>
</dbReference>
<protein>
    <submittedName>
        <fullName evidence="2">YrdB family protein</fullName>
    </submittedName>
</protein>
<dbReference type="InterPro" id="IPR021214">
    <property type="entry name" value="DUF2568"/>
</dbReference>
<dbReference type="Proteomes" id="UP001589894">
    <property type="component" value="Unassembled WGS sequence"/>
</dbReference>
<organism evidence="2 3">
    <name type="scientific">Plantactinospora siamensis</name>
    <dbReference type="NCBI Taxonomy" id="555372"/>
    <lineage>
        <taxon>Bacteria</taxon>
        <taxon>Bacillati</taxon>
        <taxon>Actinomycetota</taxon>
        <taxon>Actinomycetes</taxon>
        <taxon>Micromonosporales</taxon>
        <taxon>Micromonosporaceae</taxon>
        <taxon>Plantactinospora</taxon>
    </lineage>
</organism>
<proteinExistence type="predicted"/>
<feature type="transmembrane region" description="Helical" evidence="1">
    <location>
        <begin position="38"/>
        <end position="60"/>
    </location>
</feature>
<keyword evidence="3" id="KW-1185">Reference proteome</keyword>
<keyword evidence="1" id="KW-1133">Transmembrane helix</keyword>
<sequence>MLRGLNLTLRFLLELVALAALGYGGWQAGWSGWSRPLLAVLLPVAGAVLWGLFVAPRARYPLPDPLRLLPEWVVFGGATLALLLTGHPVLAVVFAVLAAANRVALRLLDTSTGGATLPG</sequence>
<gene>
    <name evidence="2" type="ORF">ACFFHU_05935</name>
</gene>
<dbReference type="RefSeq" id="WP_377336519.1">
    <property type="nucleotide sequence ID" value="NZ_JBHLUE010000004.1"/>
</dbReference>
<keyword evidence="1" id="KW-0812">Transmembrane</keyword>
<evidence type="ECO:0000313" key="3">
    <source>
        <dbReference type="Proteomes" id="UP001589894"/>
    </source>
</evidence>
<accession>A0ABV6NTG6</accession>
<comment type="caution">
    <text evidence="2">The sequence shown here is derived from an EMBL/GenBank/DDBJ whole genome shotgun (WGS) entry which is preliminary data.</text>
</comment>
<evidence type="ECO:0000256" key="1">
    <source>
        <dbReference type="SAM" id="Phobius"/>
    </source>
</evidence>
<keyword evidence="1" id="KW-0472">Membrane</keyword>
<evidence type="ECO:0000313" key="2">
    <source>
        <dbReference type="EMBL" id="MFC0563704.1"/>
    </source>
</evidence>
<name>A0ABV6NTG6_9ACTN</name>
<feature type="transmembrane region" description="Helical" evidence="1">
    <location>
        <begin position="7"/>
        <end position="26"/>
    </location>
</feature>
<reference evidence="2 3" key="1">
    <citation type="submission" date="2024-09" db="EMBL/GenBank/DDBJ databases">
        <authorList>
            <person name="Sun Q."/>
            <person name="Mori K."/>
        </authorList>
    </citation>
    <scope>NUCLEOTIDE SEQUENCE [LARGE SCALE GENOMIC DNA]</scope>
    <source>
        <strain evidence="2 3">TBRC 2205</strain>
    </source>
</reference>
<dbReference type="EMBL" id="JBHLUE010000004">
    <property type="protein sequence ID" value="MFC0563704.1"/>
    <property type="molecule type" value="Genomic_DNA"/>
</dbReference>